<dbReference type="GO" id="GO:0051493">
    <property type="term" value="P:regulation of cytoskeleton organization"/>
    <property type="evidence" value="ECO:0007669"/>
    <property type="project" value="UniProtKB-ARBA"/>
</dbReference>
<evidence type="ECO:0000256" key="3">
    <source>
        <dbReference type="ARBA" id="ARBA00022723"/>
    </source>
</evidence>
<dbReference type="Pfam" id="PF01926">
    <property type="entry name" value="MMR_HSR1"/>
    <property type="match status" value="1"/>
</dbReference>
<evidence type="ECO:0000256" key="4">
    <source>
        <dbReference type="ARBA" id="ARBA00022741"/>
    </source>
</evidence>
<evidence type="ECO:0000256" key="2">
    <source>
        <dbReference type="ARBA" id="ARBA00022490"/>
    </source>
</evidence>
<dbReference type="CDD" id="cd01666">
    <property type="entry name" value="TGS_DRG"/>
    <property type="match status" value="1"/>
</dbReference>
<dbReference type="InterPro" id="IPR012676">
    <property type="entry name" value="TGS-like"/>
</dbReference>
<keyword evidence="7" id="KW-0342">GTP-binding</keyword>
<dbReference type="NCBIfam" id="TIGR00231">
    <property type="entry name" value="small_GTP"/>
    <property type="match status" value="1"/>
</dbReference>
<keyword evidence="3" id="KW-0479">Metal-binding</keyword>
<dbReference type="FunFam" id="3.10.20.30:FF:000003">
    <property type="entry name" value="Developmentally-regulated GTP-binding protein 1"/>
    <property type="match status" value="1"/>
</dbReference>
<evidence type="ECO:0000256" key="1">
    <source>
        <dbReference type="ARBA" id="ARBA00004496"/>
    </source>
</evidence>
<dbReference type="InterPro" id="IPR004095">
    <property type="entry name" value="TGS"/>
</dbReference>
<dbReference type="InterPro" id="IPR006074">
    <property type="entry name" value="GTP1-OBG_CS"/>
</dbReference>
<dbReference type="GO" id="GO:0008092">
    <property type="term" value="F:cytoskeletal protein binding"/>
    <property type="evidence" value="ECO:0007669"/>
    <property type="project" value="UniProtKB-ARBA"/>
</dbReference>
<dbReference type="PROSITE" id="PS51880">
    <property type="entry name" value="TGS"/>
    <property type="match status" value="1"/>
</dbReference>
<organism evidence="10">
    <name type="scientific">uncultured marine thaumarchaeote AD1000_07_E11</name>
    <dbReference type="NCBI Taxonomy" id="1455886"/>
    <lineage>
        <taxon>Archaea</taxon>
        <taxon>Nitrososphaerota</taxon>
        <taxon>environmental samples</taxon>
    </lineage>
</organism>
<keyword evidence="6" id="KW-0460">Magnesium</keyword>
<dbReference type="SUPFAM" id="SSF52540">
    <property type="entry name" value="P-loop containing nucleoside triphosphate hydrolases"/>
    <property type="match status" value="1"/>
</dbReference>
<evidence type="ECO:0000259" key="8">
    <source>
        <dbReference type="PROSITE" id="PS51710"/>
    </source>
</evidence>
<evidence type="ECO:0000256" key="6">
    <source>
        <dbReference type="ARBA" id="ARBA00022842"/>
    </source>
</evidence>
<dbReference type="FunFam" id="3.40.50.300:FF:002634">
    <property type="entry name" value="Small GTP-binding protein"/>
    <property type="match status" value="1"/>
</dbReference>
<dbReference type="InterPro" id="IPR027417">
    <property type="entry name" value="P-loop_NTPase"/>
</dbReference>
<sequence>MGIPEKIKAIQDEMAKTQINKATEHHIGLLKAKIAKLKREQEADITKKSGMKQDGFDVRRSGDATVVFIGLPSVGKSTLLNKMTSAKSTVGAFQFTTLTVVPGMMEYRGAKIQVLDLPGIIKGASTGKGLGKRILSVARTADLVLLVLDVFQPYHEDVLTNELGNIGIRLNQLPPNITIEKASMGGIAIAQQAKLTKITEKHLKDILHLYGIVSARVVVREDLTSEQLADHIAGNISYSKAITVLNKIDLVDEEFLKDLKTKIKSDVIEVSANADLNIEELKEKIYEKLKFIRIYMRPKGGETDFKEPFIAREGDTVEDICNKLHRRLRREFRYGLVWGKSVKFGGQRVGLTHIMQDEDVLTIIKIKGVSSQ</sequence>
<dbReference type="Pfam" id="PF02824">
    <property type="entry name" value="TGS"/>
    <property type="match status" value="1"/>
</dbReference>
<name>A0A075FID1_9ARCH</name>
<dbReference type="SUPFAM" id="SSF81271">
    <property type="entry name" value="TGS-like"/>
    <property type="match status" value="1"/>
</dbReference>
<dbReference type="InterPro" id="IPR005225">
    <property type="entry name" value="Small_GTP-bd"/>
</dbReference>
<dbReference type="Pfam" id="PF16897">
    <property type="entry name" value="MMR_HSR1_Xtn"/>
    <property type="match status" value="1"/>
</dbReference>
<keyword evidence="4" id="KW-0547">Nucleotide-binding</keyword>
<evidence type="ECO:0000256" key="7">
    <source>
        <dbReference type="ARBA" id="ARBA00023134"/>
    </source>
</evidence>
<dbReference type="AlphaFoldDB" id="A0A075FID1"/>
<dbReference type="PANTHER" id="PTHR43127">
    <property type="entry name" value="DEVELOPMENTALLY-REGULATED GTP-BINDING PROTEIN 2"/>
    <property type="match status" value="1"/>
</dbReference>
<dbReference type="PROSITE" id="PS51710">
    <property type="entry name" value="G_OBG"/>
    <property type="match status" value="1"/>
</dbReference>
<evidence type="ECO:0000259" key="9">
    <source>
        <dbReference type="PROSITE" id="PS51880"/>
    </source>
</evidence>
<dbReference type="Gene3D" id="3.10.20.30">
    <property type="match status" value="1"/>
</dbReference>
<protein>
    <submittedName>
        <fullName evidence="10">Small GTP-binding protein</fullName>
    </submittedName>
</protein>
<dbReference type="GO" id="GO:0003924">
    <property type="term" value="F:GTPase activity"/>
    <property type="evidence" value="ECO:0007669"/>
    <property type="project" value="InterPro"/>
</dbReference>
<keyword evidence="5" id="KW-0378">Hydrolase</keyword>
<dbReference type="Gene3D" id="3.40.50.300">
    <property type="entry name" value="P-loop containing nucleotide triphosphate hydrolases"/>
    <property type="match status" value="2"/>
</dbReference>
<reference evidence="10" key="1">
    <citation type="journal article" date="2014" name="Genome Biol. Evol.">
        <title>Pangenome evidence for extensive interdomain horizontal transfer affecting lineage core and shell genes in uncultured planktonic thaumarchaeota and euryarchaeota.</title>
        <authorList>
            <person name="Deschamps P."/>
            <person name="Zivanovic Y."/>
            <person name="Moreira D."/>
            <person name="Rodriguez-Valera F."/>
            <person name="Lopez-Garcia P."/>
        </authorList>
    </citation>
    <scope>NUCLEOTIDE SEQUENCE</scope>
</reference>
<dbReference type="GO" id="GO:0005737">
    <property type="term" value="C:cytoplasm"/>
    <property type="evidence" value="ECO:0007669"/>
    <property type="project" value="UniProtKB-SubCell"/>
</dbReference>
<dbReference type="InterPro" id="IPR012675">
    <property type="entry name" value="Beta-grasp_dom_sf"/>
</dbReference>
<dbReference type="CDD" id="cd01896">
    <property type="entry name" value="DRG"/>
    <property type="match status" value="1"/>
</dbReference>
<keyword evidence="2" id="KW-0963">Cytoplasm</keyword>
<dbReference type="InterPro" id="IPR031167">
    <property type="entry name" value="G_OBG"/>
</dbReference>
<accession>A0A075FID1</accession>
<dbReference type="InterPro" id="IPR031662">
    <property type="entry name" value="GTP-binding_2"/>
</dbReference>
<feature type="domain" description="TGS" evidence="9">
    <location>
        <begin position="290"/>
        <end position="365"/>
    </location>
</feature>
<feature type="domain" description="OBG-type G" evidence="8">
    <location>
        <begin position="64"/>
        <end position="290"/>
    </location>
</feature>
<dbReference type="PROSITE" id="PS00905">
    <property type="entry name" value="GTP1_OBG"/>
    <property type="match status" value="1"/>
</dbReference>
<dbReference type="GO" id="GO:0005525">
    <property type="term" value="F:GTP binding"/>
    <property type="evidence" value="ECO:0007669"/>
    <property type="project" value="UniProtKB-KW"/>
</dbReference>
<evidence type="ECO:0000256" key="5">
    <source>
        <dbReference type="ARBA" id="ARBA00022801"/>
    </source>
</evidence>
<dbReference type="GO" id="GO:0046872">
    <property type="term" value="F:metal ion binding"/>
    <property type="evidence" value="ECO:0007669"/>
    <property type="project" value="UniProtKB-KW"/>
</dbReference>
<comment type="subcellular location">
    <subcellularLocation>
        <location evidence="1">Cytoplasm</location>
    </subcellularLocation>
</comment>
<dbReference type="PRINTS" id="PR00326">
    <property type="entry name" value="GTP1OBG"/>
</dbReference>
<evidence type="ECO:0000313" key="10">
    <source>
        <dbReference type="EMBL" id="AIE90878.1"/>
    </source>
</evidence>
<proteinExistence type="predicted"/>
<dbReference type="EMBL" id="KF900320">
    <property type="protein sequence ID" value="AIE90878.1"/>
    <property type="molecule type" value="Genomic_DNA"/>
</dbReference>
<dbReference type="InterPro" id="IPR006073">
    <property type="entry name" value="GTP-bd"/>
</dbReference>
<dbReference type="InterPro" id="IPR045001">
    <property type="entry name" value="DRG"/>
</dbReference>